<protein>
    <submittedName>
        <fullName evidence="2">Uncharacterized protein</fullName>
    </submittedName>
</protein>
<dbReference type="RefSeq" id="WP_203806759.1">
    <property type="nucleotide sequence ID" value="NZ_BOMY01000022.1"/>
</dbReference>
<feature type="region of interest" description="Disordered" evidence="1">
    <location>
        <begin position="243"/>
        <end position="277"/>
    </location>
</feature>
<organism evidence="2 3">
    <name type="scientific">Paractinoplanes tereljensis</name>
    <dbReference type="NCBI Taxonomy" id="571912"/>
    <lineage>
        <taxon>Bacteria</taxon>
        <taxon>Bacillati</taxon>
        <taxon>Actinomycetota</taxon>
        <taxon>Actinomycetes</taxon>
        <taxon>Micromonosporales</taxon>
        <taxon>Micromonosporaceae</taxon>
        <taxon>Paractinoplanes</taxon>
    </lineage>
</organism>
<sequence length="277" mass="30534">MNQQNASRNVMFVASALIAAALIAAAVPVVRPWLPTLRNANAGTTVETSAPPKTGRPGDPFAGTPAEKFPKGAAGIVLPKAKAIDGFTRAEVDWALKRVRDGLVAARLDQRMLVRHDPEPFLALLITQLRDDVRAWFRNGQFETLATWTDPAVKLDTKHGTRVSGRVTYRSYVANNVPTLQITTNFVWVYSFDTGDPPLAAVHDTIRWEFYKVAGVDWGMAIGESKSYDYWMDCAASDRHLLRPARPNAPTKPRKGTEPAESYLRPDHTLDVPDGCP</sequence>
<proteinExistence type="predicted"/>
<dbReference type="Proteomes" id="UP000623608">
    <property type="component" value="Unassembled WGS sequence"/>
</dbReference>
<evidence type="ECO:0000313" key="2">
    <source>
        <dbReference type="EMBL" id="GIF20824.1"/>
    </source>
</evidence>
<dbReference type="EMBL" id="BOMY01000022">
    <property type="protein sequence ID" value="GIF20824.1"/>
    <property type="molecule type" value="Genomic_DNA"/>
</dbReference>
<evidence type="ECO:0000313" key="3">
    <source>
        <dbReference type="Proteomes" id="UP000623608"/>
    </source>
</evidence>
<comment type="caution">
    <text evidence="2">The sequence shown here is derived from an EMBL/GenBank/DDBJ whole genome shotgun (WGS) entry which is preliminary data.</text>
</comment>
<accession>A0A919TT23</accession>
<evidence type="ECO:0000256" key="1">
    <source>
        <dbReference type="SAM" id="MobiDB-lite"/>
    </source>
</evidence>
<keyword evidence="3" id="KW-1185">Reference proteome</keyword>
<dbReference type="AlphaFoldDB" id="A0A919TT23"/>
<feature type="region of interest" description="Disordered" evidence="1">
    <location>
        <begin position="43"/>
        <end position="66"/>
    </location>
</feature>
<gene>
    <name evidence="2" type="ORF">Ate02nite_35540</name>
</gene>
<name>A0A919TT23_9ACTN</name>
<reference evidence="2" key="1">
    <citation type="submission" date="2021-01" db="EMBL/GenBank/DDBJ databases">
        <title>Whole genome shotgun sequence of Actinoplanes tereljensis NBRC 105297.</title>
        <authorList>
            <person name="Komaki H."/>
            <person name="Tamura T."/>
        </authorList>
    </citation>
    <scope>NUCLEOTIDE SEQUENCE</scope>
    <source>
        <strain evidence="2">NBRC 105297</strain>
    </source>
</reference>